<comment type="caution">
    <text evidence="1">The sequence shown here is derived from an EMBL/GenBank/DDBJ whole genome shotgun (WGS) entry which is preliminary data.</text>
</comment>
<evidence type="ECO:0000313" key="1">
    <source>
        <dbReference type="EMBL" id="KAI8548645.1"/>
    </source>
</evidence>
<gene>
    <name evidence="1" type="ORF">RHMOL_Rhmol07G0290200</name>
</gene>
<dbReference type="EMBL" id="CM046394">
    <property type="protein sequence ID" value="KAI8548645.1"/>
    <property type="molecule type" value="Genomic_DNA"/>
</dbReference>
<proteinExistence type="predicted"/>
<organism evidence="1 2">
    <name type="scientific">Rhododendron molle</name>
    <name type="common">Chinese azalea</name>
    <name type="synonym">Azalea mollis</name>
    <dbReference type="NCBI Taxonomy" id="49168"/>
    <lineage>
        <taxon>Eukaryota</taxon>
        <taxon>Viridiplantae</taxon>
        <taxon>Streptophyta</taxon>
        <taxon>Embryophyta</taxon>
        <taxon>Tracheophyta</taxon>
        <taxon>Spermatophyta</taxon>
        <taxon>Magnoliopsida</taxon>
        <taxon>eudicotyledons</taxon>
        <taxon>Gunneridae</taxon>
        <taxon>Pentapetalae</taxon>
        <taxon>asterids</taxon>
        <taxon>Ericales</taxon>
        <taxon>Ericaceae</taxon>
        <taxon>Ericoideae</taxon>
        <taxon>Rhodoreae</taxon>
        <taxon>Rhododendron</taxon>
    </lineage>
</organism>
<dbReference type="Proteomes" id="UP001062846">
    <property type="component" value="Chromosome 7"/>
</dbReference>
<accession>A0ACC0N5U9</accession>
<evidence type="ECO:0000313" key="2">
    <source>
        <dbReference type="Proteomes" id="UP001062846"/>
    </source>
</evidence>
<reference evidence="1" key="1">
    <citation type="submission" date="2022-02" db="EMBL/GenBank/DDBJ databases">
        <title>Plant Genome Project.</title>
        <authorList>
            <person name="Zhang R.-G."/>
        </authorList>
    </citation>
    <scope>NUCLEOTIDE SEQUENCE</scope>
    <source>
        <strain evidence="1">AT1</strain>
    </source>
</reference>
<protein>
    <submittedName>
        <fullName evidence="1">Uncharacterized protein</fullName>
    </submittedName>
</protein>
<keyword evidence="2" id="KW-1185">Reference proteome</keyword>
<name>A0ACC0N5U9_RHOML</name>
<sequence>MLTLLFLTLLAHAQLALPASSQPNSIFILAGQSNMSGRGGATRNNTWDGFVPPECRPNPKILRLTATLAWVPAAEPLHKDIDVYATVGVGPGMAFANSVLARDPGLGVVGLVPCAVGATTIGQWSRGGFLYSKLVRRAIAAVQGGGKIKGMLWYQGESDTLSLQDAELYKARLEKFFLNVRSDLKSPSLPIIQVALASGQGRFIEKVREAQLGLNLRNVKCVDAKGLQLEPDYVHLTTQAEVTGEVNEHGGVEKKVETVDYQKSAGHDNEPPKKETVEVNEDGGVEKKVETVDYRTSAGHNDEPPKKEDVEVIHCTEAEDPGVLAKAGEAVKEKIQSVKEAASNIGKKEK</sequence>